<evidence type="ECO:0000313" key="1">
    <source>
        <dbReference type="EMBL" id="MFC5988276.1"/>
    </source>
</evidence>
<keyword evidence="2" id="KW-1185">Reference proteome</keyword>
<gene>
    <name evidence="1" type="ORF">ACFPXP_17880</name>
</gene>
<name>A0ABW1ITA8_9BACL</name>
<dbReference type="RefSeq" id="WP_379895739.1">
    <property type="nucleotide sequence ID" value="NZ_CBCSCT010000015.1"/>
</dbReference>
<dbReference type="Pfam" id="PF08876">
    <property type="entry name" value="DUF1836"/>
    <property type="match status" value="1"/>
</dbReference>
<dbReference type="Proteomes" id="UP001596250">
    <property type="component" value="Unassembled WGS sequence"/>
</dbReference>
<dbReference type="EMBL" id="JBHSQV010000179">
    <property type="protein sequence ID" value="MFC5988276.1"/>
    <property type="molecule type" value="Genomic_DNA"/>
</dbReference>
<dbReference type="InterPro" id="IPR014975">
    <property type="entry name" value="DUF1836"/>
</dbReference>
<comment type="caution">
    <text evidence="1">The sequence shown here is derived from an EMBL/GenBank/DDBJ whole genome shotgun (WGS) entry which is preliminary data.</text>
</comment>
<proteinExistence type="predicted"/>
<sequence>MRPFYLTRTEMALLLQSLKEQHSSPITIFQQAWAKHHRHTEEIDTEDFMLRTVFPPIFDKLMKEGSVSKGLSLNDIVQLGSQIEYTDMPLSTVQNWVKRDVKEIIGAPRMGKKYGVNQAALLFIVDDLKHTLDFVSIRTMLGFLFNHPDTDDDDILHPLDFYALYAGIFEELDQNNDQLLDIGPNHAKALHKQDHLTEELILRRVKKSVEQLSHMDSQQQRKLQYALSIAIISVQTAYFRHMANSFYHATIFI</sequence>
<reference evidence="2" key="1">
    <citation type="journal article" date="2019" name="Int. J. Syst. Evol. Microbiol.">
        <title>The Global Catalogue of Microorganisms (GCM) 10K type strain sequencing project: providing services to taxonomists for standard genome sequencing and annotation.</title>
        <authorList>
            <consortium name="The Broad Institute Genomics Platform"/>
            <consortium name="The Broad Institute Genome Sequencing Center for Infectious Disease"/>
            <person name="Wu L."/>
            <person name="Ma J."/>
        </authorList>
    </citation>
    <scope>NUCLEOTIDE SEQUENCE [LARGE SCALE GENOMIC DNA]</scope>
    <source>
        <strain evidence="2">CCM 8749</strain>
    </source>
</reference>
<evidence type="ECO:0000313" key="2">
    <source>
        <dbReference type="Proteomes" id="UP001596250"/>
    </source>
</evidence>
<dbReference type="PANTHER" id="PTHR40056:SF1">
    <property type="entry name" value="DUF1836 DOMAIN-CONTAINING PROTEIN"/>
    <property type="match status" value="1"/>
</dbReference>
<accession>A0ABW1ITA8</accession>
<dbReference type="PANTHER" id="PTHR40056">
    <property type="entry name" value="HYPOTHETICAL CYTOSOLIC PROTEIN"/>
    <property type="match status" value="1"/>
</dbReference>
<protein>
    <submittedName>
        <fullName evidence="1">DUF1836 domain-containing protein</fullName>
    </submittedName>
</protein>
<organism evidence="1 2">
    <name type="scientific">Marinicrinis lubricantis</name>
    <dbReference type="NCBI Taxonomy" id="2086470"/>
    <lineage>
        <taxon>Bacteria</taxon>
        <taxon>Bacillati</taxon>
        <taxon>Bacillota</taxon>
        <taxon>Bacilli</taxon>
        <taxon>Bacillales</taxon>
        <taxon>Paenibacillaceae</taxon>
    </lineage>
</organism>